<evidence type="ECO:0000256" key="1">
    <source>
        <dbReference type="ARBA" id="ARBA00005190"/>
    </source>
</evidence>
<keyword evidence="8" id="KW-0067">ATP-binding</keyword>
<dbReference type="Proteomes" id="UP001174694">
    <property type="component" value="Unassembled WGS sequence"/>
</dbReference>
<dbReference type="EMBL" id="JANBVO010000006">
    <property type="protein sequence ID" value="KAJ9151388.1"/>
    <property type="molecule type" value="Genomic_DNA"/>
</dbReference>
<dbReference type="PROSITE" id="PS00445">
    <property type="entry name" value="FGGY_KINASES_2"/>
    <property type="match status" value="1"/>
</dbReference>
<dbReference type="AlphaFoldDB" id="A0AA38RZU8"/>
<reference evidence="13" key="1">
    <citation type="submission" date="2022-07" db="EMBL/GenBank/DDBJ databases">
        <title>Fungi with potential for degradation of polypropylene.</title>
        <authorList>
            <person name="Gostincar C."/>
        </authorList>
    </citation>
    <scope>NUCLEOTIDE SEQUENCE</scope>
    <source>
        <strain evidence="13">EXF-13308</strain>
    </source>
</reference>
<proteinExistence type="inferred from homology"/>
<comment type="similarity">
    <text evidence="2 10">Belongs to the FGGY kinase family.</text>
</comment>
<dbReference type="InterPro" id="IPR018483">
    <property type="entry name" value="Carb_kinase_FGGY_CS"/>
</dbReference>
<evidence type="ECO:0000256" key="3">
    <source>
        <dbReference type="ARBA" id="ARBA00012099"/>
    </source>
</evidence>
<keyword evidence="14" id="KW-1185">Reference proteome</keyword>
<dbReference type="Pfam" id="PF02782">
    <property type="entry name" value="FGGY_C"/>
    <property type="match status" value="1"/>
</dbReference>
<evidence type="ECO:0000256" key="5">
    <source>
        <dbReference type="ARBA" id="ARBA00022741"/>
    </source>
</evidence>
<dbReference type="Gene3D" id="3.30.420.40">
    <property type="match status" value="2"/>
</dbReference>
<dbReference type="CDD" id="cd07792">
    <property type="entry name" value="ASKHA_NBD_FGGY_GK1-3-like"/>
    <property type="match status" value="1"/>
</dbReference>
<comment type="pathway">
    <text evidence="1">Polyol metabolism; glycerol degradation via glycerol kinase pathway; sn-glycerol 3-phosphate from glycerol: step 1/1.</text>
</comment>
<accession>A0AA38RZU8</accession>
<keyword evidence="6 10" id="KW-0418">Kinase</keyword>
<dbReference type="InterPro" id="IPR042018">
    <property type="entry name" value="GK1-3_metazoan-type"/>
</dbReference>
<sequence>MLEPTVVATDIPLRLAATKPTVEMVEDAPAAAPLAVEKPSIELVEDPADFRAHSPETNRHVVALTKIEEHLPQGIHETKEELRENWYVGSIDQGTTSSRFLIFNGQGDPVAMHQIEFENLYPESGWHEHDPLELLRSVEECMEGAMGKFVEKGYSKDDIRAIGITNQRETTVVWDANTGEPLHNAIVWPDTRTTSLVRELKERDGADDLQKVCGLPLSTYPSSVKLLWLLDNVPAVKQAYDEGRLAFGTVDSWLIYRLNGGAAAEKPVHVTDSTNASRTMFMNLRTLQYDDTLLKFFGVDKTKIRLPTIVPSSCNESFGKVANGALAGVKIAGCLGDQSSALVGQCGFTPGSAKNTYGTGCFLLYNVGTEPVISDAGLLSTVAYDFGQGRKAVYALEGSIAVAGAGVKFLSQNLGFFDESAQITEVAETVKDNGGVVFVTAFSGLFAPYWIDDAKGTLFGITQHTQKGHIARATLEATCFQTKAILDAMEQDSGQKLETLAVDGGLSNSDLCMQTQADISGIEVDRPAMRETTALGAAIAAGLATGVWRELEDLRLVNQNNRKQFLPTIDKETSGKMFRKWEQAVDMSRGWMRDTA</sequence>
<feature type="domain" description="Carbohydrate kinase FGGY N-terminal" evidence="11">
    <location>
        <begin position="87"/>
        <end position="344"/>
    </location>
</feature>
<dbReference type="GO" id="GO:0004370">
    <property type="term" value="F:glycerol kinase activity"/>
    <property type="evidence" value="ECO:0007669"/>
    <property type="project" value="UniProtKB-EC"/>
</dbReference>
<dbReference type="FunFam" id="3.30.420.40:FF:000086">
    <property type="entry name" value="Glycerol kinase"/>
    <property type="match status" value="1"/>
</dbReference>
<evidence type="ECO:0000259" key="12">
    <source>
        <dbReference type="Pfam" id="PF02782"/>
    </source>
</evidence>
<evidence type="ECO:0000256" key="10">
    <source>
        <dbReference type="RuleBase" id="RU003733"/>
    </source>
</evidence>
<dbReference type="NCBIfam" id="TIGR01311">
    <property type="entry name" value="glycerol_kin"/>
    <property type="match status" value="1"/>
</dbReference>
<dbReference type="SUPFAM" id="SSF53067">
    <property type="entry name" value="Actin-like ATPase domain"/>
    <property type="match status" value="2"/>
</dbReference>
<dbReference type="InterPro" id="IPR018485">
    <property type="entry name" value="FGGY_C"/>
</dbReference>
<evidence type="ECO:0000256" key="2">
    <source>
        <dbReference type="ARBA" id="ARBA00009156"/>
    </source>
</evidence>
<evidence type="ECO:0000313" key="13">
    <source>
        <dbReference type="EMBL" id="KAJ9151388.1"/>
    </source>
</evidence>
<comment type="caution">
    <text evidence="13">The sequence shown here is derived from an EMBL/GenBank/DDBJ whole genome shotgun (WGS) entry which is preliminary data.</text>
</comment>
<dbReference type="EC" id="2.7.1.30" evidence="3"/>
<feature type="domain" description="Carbohydrate kinase FGGY C-terminal" evidence="12">
    <location>
        <begin position="354"/>
        <end position="544"/>
    </location>
</feature>
<dbReference type="InterPro" id="IPR043129">
    <property type="entry name" value="ATPase_NBD"/>
</dbReference>
<dbReference type="GO" id="GO:0006071">
    <property type="term" value="P:glycerol metabolic process"/>
    <property type="evidence" value="ECO:0007669"/>
    <property type="project" value="UniProtKB-KW"/>
</dbReference>
<dbReference type="PANTHER" id="PTHR10196">
    <property type="entry name" value="SUGAR KINASE"/>
    <property type="match status" value="1"/>
</dbReference>
<evidence type="ECO:0000259" key="11">
    <source>
        <dbReference type="Pfam" id="PF00370"/>
    </source>
</evidence>
<dbReference type="NCBIfam" id="NF000756">
    <property type="entry name" value="PRK00047.1"/>
    <property type="match status" value="1"/>
</dbReference>
<dbReference type="GO" id="GO:0006641">
    <property type="term" value="P:triglyceride metabolic process"/>
    <property type="evidence" value="ECO:0007669"/>
    <property type="project" value="TreeGrafter"/>
</dbReference>
<keyword evidence="5" id="KW-0547">Nucleotide-binding</keyword>
<dbReference type="PANTHER" id="PTHR10196:SF69">
    <property type="entry name" value="GLYCEROL KINASE"/>
    <property type="match status" value="1"/>
</dbReference>
<protein>
    <recommendedName>
        <fullName evidence="3">glycerol kinase</fullName>
        <ecNumber evidence="3">2.7.1.30</ecNumber>
    </recommendedName>
    <alternativeName>
        <fullName evidence="9">ATP:glycerol 3-phosphotransferase</fullName>
    </alternativeName>
</protein>
<name>A0AA38RZU8_9PEZI</name>
<dbReference type="InterPro" id="IPR018484">
    <property type="entry name" value="FGGY_N"/>
</dbReference>
<organism evidence="13 14">
    <name type="scientific">Pleurostoma richardsiae</name>
    <dbReference type="NCBI Taxonomy" id="41990"/>
    <lineage>
        <taxon>Eukaryota</taxon>
        <taxon>Fungi</taxon>
        <taxon>Dikarya</taxon>
        <taxon>Ascomycota</taxon>
        <taxon>Pezizomycotina</taxon>
        <taxon>Sordariomycetes</taxon>
        <taxon>Sordariomycetidae</taxon>
        <taxon>Calosphaeriales</taxon>
        <taxon>Pleurostomataceae</taxon>
        <taxon>Pleurostoma</taxon>
    </lineage>
</organism>
<evidence type="ECO:0000256" key="6">
    <source>
        <dbReference type="ARBA" id="ARBA00022777"/>
    </source>
</evidence>
<evidence type="ECO:0000256" key="9">
    <source>
        <dbReference type="ARBA" id="ARBA00043149"/>
    </source>
</evidence>
<keyword evidence="4 10" id="KW-0808">Transferase</keyword>
<evidence type="ECO:0000313" key="14">
    <source>
        <dbReference type="Proteomes" id="UP001174694"/>
    </source>
</evidence>
<dbReference type="GO" id="GO:0005739">
    <property type="term" value="C:mitochondrion"/>
    <property type="evidence" value="ECO:0007669"/>
    <property type="project" value="TreeGrafter"/>
</dbReference>
<dbReference type="InterPro" id="IPR005999">
    <property type="entry name" value="Glycerol_kin"/>
</dbReference>
<dbReference type="GO" id="GO:0005524">
    <property type="term" value="F:ATP binding"/>
    <property type="evidence" value="ECO:0007669"/>
    <property type="project" value="UniProtKB-KW"/>
</dbReference>
<gene>
    <name evidence="13" type="ORF">NKR23_g3255</name>
</gene>
<dbReference type="PROSITE" id="PS00933">
    <property type="entry name" value="FGGY_KINASES_1"/>
    <property type="match status" value="1"/>
</dbReference>
<dbReference type="Pfam" id="PF00370">
    <property type="entry name" value="FGGY_N"/>
    <property type="match status" value="1"/>
</dbReference>
<keyword evidence="7" id="KW-0319">Glycerol metabolism</keyword>
<evidence type="ECO:0000256" key="7">
    <source>
        <dbReference type="ARBA" id="ARBA00022798"/>
    </source>
</evidence>
<evidence type="ECO:0000256" key="8">
    <source>
        <dbReference type="ARBA" id="ARBA00022840"/>
    </source>
</evidence>
<dbReference type="FunFam" id="3.30.420.40:FF:000085">
    <property type="entry name" value="Glycerol kinase 2"/>
    <property type="match status" value="1"/>
</dbReference>
<dbReference type="GO" id="GO:0046167">
    <property type="term" value="P:glycerol-3-phosphate biosynthetic process"/>
    <property type="evidence" value="ECO:0007669"/>
    <property type="project" value="TreeGrafter"/>
</dbReference>
<evidence type="ECO:0000256" key="4">
    <source>
        <dbReference type="ARBA" id="ARBA00022679"/>
    </source>
</evidence>